<dbReference type="InterPro" id="IPR029063">
    <property type="entry name" value="SAM-dependent_MTases_sf"/>
</dbReference>
<dbReference type="RefSeq" id="WP_124142778.1">
    <property type="nucleotide sequence ID" value="NZ_CAWOKI010000046.1"/>
</dbReference>
<dbReference type="GO" id="GO:0008168">
    <property type="term" value="F:methyltransferase activity"/>
    <property type="evidence" value="ECO:0007669"/>
    <property type="project" value="UniProtKB-KW"/>
</dbReference>
<sequence>MPSLKITDFWYSKLIFILADNNTILLAAAFKKNHTQQKFIAFEPEKNNFLMLKKNCEINYLSFVECYQKGLGEHQGYLNLNISTNSNRMIHSFLSRPGTQTADKVEVSTLDAIFFDRPQYLSPSLLKIDVEGYENQVIKGGLKWFCQLDNLAIICEVTPYLL</sequence>
<evidence type="ECO:0000313" key="2">
    <source>
        <dbReference type="EMBL" id="RQH40913.1"/>
    </source>
</evidence>
<dbReference type="PANTHER" id="PTHR34203:SF15">
    <property type="entry name" value="SLL1173 PROTEIN"/>
    <property type="match status" value="1"/>
</dbReference>
<dbReference type="InterPro" id="IPR006342">
    <property type="entry name" value="FkbM_mtfrase"/>
</dbReference>
<dbReference type="PANTHER" id="PTHR34203">
    <property type="entry name" value="METHYLTRANSFERASE, FKBM FAMILY PROTEIN"/>
    <property type="match status" value="1"/>
</dbReference>
<dbReference type="NCBIfam" id="TIGR01444">
    <property type="entry name" value="fkbM_fam"/>
    <property type="match status" value="1"/>
</dbReference>
<name>A0A3N6PBW5_9CYAN</name>
<keyword evidence="3" id="KW-1185">Reference proteome</keyword>
<dbReference type="Gene3D" id="3.40.50.150">
    <property type="entry name" value="Vaccinia Virus protein VP39"/>
    <property type="match status" value="1"/>
</dbReference>
<accession>A0A3N6PBW5</accession>
<gene>
    <name evidence="2" type="ORF">D5R40_15735</name>
</gene>
<keyword evidence="2" id="KW-0808">Transferase</keyword>
<dbReference type="Pfam" id="PF05050">
    <property type="entry name" value="Methyltransf_21"/>
    <property type="match status" value="1"/>
</dbReference>
<dbReference type="SUPFAM" id="SSF53335">
    <property type="entry name" value="S-adenosyl-L-methionine-dependent methyltransferases"/>
    <property type="match status" value="1"/>
</dbReference>
<organism evidence="2 3">
    <name type="scientific">Okeania hirsuta</name>
    <dbReference type="NCBI Taxonomy" id="1458930"/>
    <lineage>
        <taxon>Bacteria</taxon>
        <taxon>Bacillati</taxon>
        <taxon>Cyanobacteriota</taxon>
        <taxon>Cyanophyceae</taxon>
        <taxon>Oscillatoriophycideae</taxon>
        <taxon>Oscillatoriales</taxon>
        <taxon>Microcoleaceae</taxon>
        <taxon>Okeania</taxon>
    </lineage>
</organism>
<keyword evidence="2" id="KW-0489">Methyltransferase</keyword>
<reference evidence="2 3" key="1">
    <citation type="journal article" date="2018" name="ACS Chem. Biol.">
        <title>Ketoreductase domain dysfunction expands chemodiversity: malyngamide biosynthesis in the cyanobacterium Okeania hirsuta.</title>
        <authorList>
            <person name="Moss N.A."/>
            <person name="Leao T."/>
            <person name="Rankin M."/>
            <person name="McCullough T.M."/>
            <person name="Qu P."/>
            <person name="Korobeynikov A."/>
            <person name="Smith J.L."/>
            <person name="Gerwick L."/>
            <person name="Gerwick W.H."/>
        </authorList>
    </citation>
    <scope>NUCLEOTIDE SEQUENCE [LARGE SCALE GENOMIC DNA]</scope>
    <source>
        <strain evidence="2 3">PAB10Feb10-1</strain>
    </source>
</reference>
<dbReference type="GO" id="GO:0032259">
    <property type="term" value="P:methylation"/>
    <property type="evidence" value="ECO:0007669"/>
    <property type="project" value="UniProtKB-KW"/>
</dbReference>
<dbReference type="InterPro" id="IPR052514">
    <property type="entry name" value="SAM-dependent_MTase"/>
</dbReference>
<dbReference type="Proteomes" id="UP000269154">
    <property type="component" value="Unassembled WGS sequence"/>
</dbReference>
<proteinExistence type="predicted"/>
<protein>
    <submittedName>
        <fullName evidence="2">FkbM family methyltransferase</fullName>
    </submittedName>
</protein>
<feature type="domain" description="Methyltransferase FkbM" evidence="1">
    <location>
        <begin position="29"/>
        <end position="158"/>
    </location>
</feature>
<evidence type="ECO:0000313" key="3">
    <source>
        <dbReference type="Proteomes" id="UP000269154"/>
    </source>
</evidence>
<dbReference type="OrthoDB" id="574299at2"/>
<dbReference type="AlphaFoldDB" id="A0A3N6PBW5"/>
<evidence type="ECO:0000259" key="1">
    <source>
        <dbReference type="Pfam" id="PF05050"/>
    </source>
</evidence>
<comment type="caution">
    <text evidence="2">The sequence shown here is derived from an EMBL/GenBank/DDBJ whole genome shotgun (WGS) entry which is preliminary data.</text>
</comment>
<dbReference type="EMBL" id="RCBY01000082">
    <property type="protein sequence ID" value="RQH40913.1"/>
    <property type="molecule type" value="Genomic_DNA"/>
</dbReference>